<feature type="transmembrane region" description="Helical" evidence="7">
    <location>
        <begin position="442"/>
        <end position="465"/>
    </location>
</feature>
<feature type="transmembrane region" description="Helical" evidence="7">
    <location>
        <begin position="140"/>
        <end position="161"/>
    </location>
</feature>
<evidence type="ECO:0000256" key="6">
    <source>
        <dbReference type="ARBA" id="ARBA00023136"/>
    </source>
</evidence>
<feature type="transmembrane region" description="Helical" evidence="7">
    <location>
        <begin position="202"/>
        <end position="223"/>
    </location>
</feature>
<keyword evidence="3" id="KW-1003">Cell membrane</keyword>
<evidence type="ECO:0000256" key="1">
    <source>
        <dbReference type="ARBA" id="ARBA00004651"/>
    </source>
</evidence>
<feature type="transmembrane region" description="Helical" evidence="7">
    <location>
        <begin position="168"/>
        <end position="190"/>
    </location>
</feature>
<evidence type="ECO:0000313" key="8">
    <source>
        <dbReference type="EMBL" id="MCX2977399.1"/>
    </source>
</evidence>
<dbReference type="PANTHER" id="PTHR30250:SF10">
    <property type="entry name" value="LIPOPOLYSACCHARIDE BIOSYNTHESIS PROTEIN WZXC"/>
    <property type="match status" value="1"/>
</dbReference>
<evidence type="ECO:0000256" key="3">
    <source>
        <dbReference type="ARBA" id="ARBA00022475"/>
    </source>
</evidence>
<evidence type="ECO:0000256" key="7">
    <source>
        <dbReference type="SAM" id="Phobius"/>
    </source>
</evidence>
<name>A0ABT3T7C9_9GAMM</name>
<dbReference type="Proteomes" id="UP001143304">
    <property type="component" value="Unassembled WGS sequence"/>
</dbReference>
<organism evidence="8 9">
    <name type="scientific">Candidatus Marimicrobium litorale</name>
    <dbReference type="NCBI Taxonomy" id="2518991"/>
    <lineage>
        <taxon>Bacteria</taxon>
        <taxon>Pseudomonadati</taxon>
        <taxon>Pseudomonadota</taxon>
        <taxon>Gammaproteobacteria</taxon>
        <taxon>Cellvibrionales</taxon>
        <taxon>Halieaceae</taxon>
        <taxon>Marimicrobium</taxon>
    </lineage>
</organism>
<feature type="transmembrane region" description="Helical" evidence="7">
    <location>
        <begin position="43"/>
        <end position="66"/>
    </location>
</feature>
<dbReference type="PANTHER" id="PTHR30250">
    <property type="entry name" value="PST FAMILY PREDICTED COLANIC ACID TRANSPORTER"/>
    <property type="match status" value="1"/>
</dbReference>
<evidence type="ECO:0000313" key="9">
    <source>
        <dbReference type="Proteomes" id="UP001143304"/>
    </source>
</evidence>
<proteinExistence type="inferred from homology"/>
<reference evidence="8" key="1">
    <citation type="submission" date="2019-02" db="EMBL/GenBank/DDBJ databases">
        <authorList>
            <person name="Li S.-H."/>
        </authorList>
    </citation>
    <scope>NUCLEOTIDE SEQUENCE</scope>
    <source>
        <strain evidence="8">IMCC11814</strain>
    </source>
</reference>
<dbReference type="RefSeq" id="WP_279249119.1">
    <property type="nucleotide sequence ID" value="NZ_SHNO01000001.1"/>
</dbReference>
<feature type="transmembrane region" description="Helical" evidence="7">
    <location>
        <begin position="113"/>
        <end position="134"/>
    </location>
</feature>
<keyword evidence="4 7" id="KW-0812">Transmembrane</keyword>
<comment type="similarity">
    <text evidence="2">Belongs to the polysaccharide synthase family.</text>
</comment>
<accession>A0ABT3T7C9</accession>
<sequence>MLHLKARSAVYWSSLDILVRQGLKFVVTVILARLLVPEDFGTVALLALFLGLGALFVNGGFSAALIQKQDATHTDESTIFWFNIGAAVVVTLALIALSPWIARYFELPVLRPLTMLMACNIFISAFGTIHTTLLTKQLNFKALTIVGAVATVISSGLAIYLARSDYGVWSLAWQPVSATICTTLLLWVFSSWRPLMTFSGSSFNSLMAFSGWIFAASLLDTIYQKGYTLLIGKYYGTYDLGIYNQADNTQAAPSSMLTTVISRVTFPLFSAIADDAVRLRQAVRLSLRSVMLITTPAMLGLAVLATPVVSEVFGEQWLPAAPLLQILCLAGLLWPLHLINVNVLRAQGHAKLSFRLSMIKKSLGVVLLVAGTFFGLTGIAWSRVLSSTLGLAINGYYTGKFLDYGAFEQAKDYLPAIATSVMMGAVVILSDRWIEIGGATELLFLIVIGAVSYSVFTLLLGLSALKDSVEFMAGRRSL</sequence>
<evidence type="ECO:0000256" key="4">
    <source>
        <dbReference type="ARBA" id="ARBA00022692"/>
    </source>
</evidence>
<protein>
    <submittedName>
        <fullName evidence="8">Lipopolysaccharide biosynthesis protein</fullName>
    </submittedName>
</protein>
<dbReference type="InterPro" id="IPR050833">
    <property type="entry name" value="Poly_Biosynth_Transport"/>
</dbReference>
<feature type="transmembrane region" description="Helical" evidence="7">
    <location>
        <begin position="322"/>
        <end position="344"/>
    </location>
</feature>
<dbReference type="Pfam" id="PF13440">
    <property type="entry name" value="Polysacc_synt_3"/>
    <property type="match status" value="1"/>
</dbReference>
<dbReference type="CDD" id="cd13127">
    <property type="entry name" value="MATE_tuaB_like"/>
    <property type="match status" value="1"/>
</dbReference>
<gene>
    <name evidence="8" type="ORF">EYC82_08535</name>
</gene>
<feature type="transmembrane region" description="Helical" evidence="7">
    <location>
        <begin position="78"/>
        <end position="101"/>
    </location>
</feature>
<evidence type="ECO:0000256" key="5">
    <source>
        <dbReference type="ARBA" id="ARBA00022989"/>
    </source>
</evidence>
<comment type="subcellular location">
    <subcellularLocation>
        <location evidence="1">Cell membrane</location>
        <topology evidence="1">Multi-pass membrane protein</topology>
    </subcellularLocation>
</comment>
<feature type="transmembrane region" description="Helical" evidence="7">
    <location>
        <begin position="365"/>
        <end position="393"/>
    </location>
</feature>
<keyword evidence="5 7" id="KW-1133">Transmembrane helix</keyword>
<keyword evidence="9" id="KW-1185">Reference proteome</keyword>
<feature type="transmembrane region" description="Helical" evidence="7">
    <location>
        <begin position="290"/>
        <end position="310"/>
    </location>
</feature>
<dbReference type="EMBL" id="SHNO01000001">
    <property type="protein sequence ID" value="MCX2977399.1"/>
    <property type="molecule type" value="Genomic_DNA"/>
</dbReference>
<evidence type="ECO:0000256" key="2">
    <source>
        <dbReference type="ARBA" id="ARBA00007430"/>
    </source>
</evidence>
<keyword evidence="6 7" id="KW-0472">Membrane</keyword>
<feature type="transmembrane region" description="Helical" evidence="7">
    <location>
        <begin position="413"/>
        <end position="430"/>
    </location>
</feature>
<comment type="caution">
    <text evidence="8">The sequence shown here is derived from an EMBL/GenBank/DDBJ whole genome shotgun (WGS) entry which is preliminary data.</text>
</comment>